<proteinExistence type="predicted"/>
<dbReference type="OrthoDB" id="10270882at2759"/>
<evidence type="ECO:0000313" key="1">
    <source>
        <dbReference type="EMBL" id="CAB5387396.1"/>
    </source>
</evidence>
<protein>
    <submittedName>
        <fullName evidence="1">Uncharacterized protein</fullName>
    </submittedName>
</protein>
<dbReference type="Proteomes" id="UP000684084">
    <property type="component" value="Unassembled WGS sequence"/>
</dbReference>
<dbReference type="EMBL" id="CAGKOT010000058">
    <property type="protein sequence ID" value="CAB5387396.1"/>
    <property type="molecule type" value="Genomic_DNA"/>
</dbReference>
<reference evidence="1" key="1">
    <citation type="submission" date="2020-05" db="EMBL/GenBank/DDBJ databases">
        <authorList>
            <person name="Rincon C."/>
            <person name="Sanders R I."/>
            <person name="Robbins C."/>
            <person name="Chaturvedi A."/>
        </authorList>
    </citation>
    <scope>NUCLEOTIDE SEQUENCE</scope>
    <source>
        <strain evidence="1">CHB12</strain>
    </source>
</reference>
<dbReference type="AlphaFoldDB" id="A0A915ZUA8"/>
<sequence length="74" mass="8689">MQYHAIACATEGFSYNVLFSIFSSNHSYIIFLRHIEKARPVIANKFILELGVDETRNRRKWLGPIRQFLSETRS</sequence>
<gene>
    <name evidence="1" type="ORF">CHRIB12_LOCUS20130</name>
</gene>
<accession>A0A915ZUA8</accession>
<name>A0A915ZUA8_9GLOM</name>
<evidence type="ECO:0000313" key="2">
    <source>
        <dbReference type="Proteomes" id="UP000684084"/>
    </source>
</evidence>
<organism evidence="1 2">
    <name type="scientific">Rhizophagus irregularis</name>
    <dbReference type="NCBI Taxonomy" id="588596"/>
    <lineage>
        <taxon>Eukaryota</taxon>
        <taxon>Fungi</taxon>
        <taxon>Fungi incertae sedis</taxon>
        <taxon>Mucoromycota</taxon>
        <taxon>Glomeromycotina</taxon>
        <taxon>Glomeromycetes</taxon>
        <taxon>Glomerales</taxon>
        <taxon>Glomeraceae</taxon>
        <taxon>Rhizophagus</taxon>
    </lineage>
</organism>
<comment type="caution">
    <text evidence="1">The sequence shown here is derived from an EMBL/GenBank/DDBJ whole genome shotgun (WGS) entry which is preliminary data.</text>
</comment>